<protein>
    <recommendedName>
        <fullName evidence="6">Spt4/RpoE2 zinc finger domain-containing protein</fullName>
    </recommendedName>
</protein>
<evidence type="ECO:0000256" key="3">
    <source>
        <dbReference type="ARBA" id="ARBA00023163"/>
    </source>
</evidence>
<dbReference type="Pfam" id="PF06093">
    <property type="entry name" value="Spt4"/>
    <property type="match status" value="1"/>
</dbReference>
<dbReference type="GO" id="GO:0140673">
    <property type="term" value="P:transcription elongation-coupled chromatin remodeling"/>
    <property type="evidence" value="ECO:0007669"/>
    <property type="project" value="InterPro"/>
</dbReference>
<feature type="compositionally biased region" description="Basic and acidic residues" evidence="5">
    <location>
        <begin position="92"/>
        <end position="104"/>
    </location>
</feature>
<dbReference type="AlphaFoldDB" id="A0A078AMQ4"/>
<sequence>MANRQLERADDNVPDNSRNLEACKDCKIILSSNQWRSIKSCPNCGDVTPETTSNFGGMVSVMDSKHSWVARYNEFQGLVPGIYAIQLQDQQHNPESKENSYEREELNEDSYD</sequence>
<dbReference type="InterPro" id="IPR038510">
    <property type="entry name" value="Spt4_sf"/>
</dbReference>
<proteinExistence type="inferred from homology"/>
<dbReference type="OMA" id="CHYVMEN"/>
<dbReference type="SUPFAM" id="SSF63393">
    <property type="entry name" value="RNA polymerase subunits"/>
    <property type="match status" value="1"/>
</dbReference>
<dbReference type="GO" id="GO:0032044">
    <property type="term" value="C:DSIF complex"/>
    <property type="evidence" value="ECO:0007669"/>
    <property type="project" value="TreeGrafter"/>
</dbReference>
<dbReference type="OrthoDB" id="248751at2759"/>
<comment type="subcellular location">
    <subcellularLocation>
        <location evidence="1">Nucleus</location>
    </subcellularLocation>
</comment>
<comment type="similarity">
    <text evidence="2">Belongs to the SPT4 family.</text>
</comment>
<dbReference type="InterPro" id="IPR009287">
    <property type="entry name" value="Spt4"/>
</dbReference>
<dbReference type="GO" id="GO:0008270">
    <property type="term" value="F:zinc ion binding"/>
    <property type="evidence" value="ECO:0007669"/>
    <property type="project" value="InterPro"/>
</dbReference>
<evidence type="ECO:0000259" key="6">
    <source>
        <dbReference type="SMART" id="SM01389"/>
    </source>
</evidence>
<organism evidence="7 8">
    <name type="scientific">Stylonychia lemnae</name>
    <name type="common">Ciliate</name>
    <dbReference type="NCBI Taxonomy" id="5949"/>
    <lineage>
        <taxon>Eukaryota</taxon>
        <taxon>Sar</taxon>
        <taxon>Alveolata</taxon>
        <taxon>Ciliophora</taxon>
        <taxon>Intramacronucleata</taxon>
        <taxon>Spirotrichea</taxon>
        <taxon>Stichotrichia</taxon>
        <taxon>Sporadotrichida</taxon>
        <taxon>Oxytrichidae</taxon>
        <taxon>Stylonychinae</taxon>
        <taxon>Stylonychia</taxon>
    </lineage>
</organism>
<feature type="domain" description="Spt4/RpoE2 zinc finger" evidence="6">
    <location>
        <begin position="20"/>
        <end position="88"/>
    </location>
</feature>
<feature type="region of interest" description="Disordered" evidence="5">
    <location>
        <begin position="89"/>
        <end position="112"/>
    </location>
</feature>
<dbReference type="InterPro" id="IPR029040">
    <property type="entry name" value="RPABC4/Spt4"/>
</dbReference>
<evidence type="ECO:0000313" key="8">
    <source>
        <dbReference type="Proteomes" id="UP000039865"/>
    </source>
</evidence>
<keyword evidence="3" id="KW-0804">Transcription</keyword>
<dbReference type="SMART" id="SM01389">
    <property type="entry name" value="Spt4"/>
    <property type="match status" value="1"/>
</dbReference>
<dbReference type="InterPro" id="IPR022800">
    <property type="entry name" value="Spt4/RpoE2_Znf"/>
</dbReference>
<dbReference type="PANTHER" id="PTHR12882:SF1">
    <property type="entry name" value="TRANSCRIPTION ELONGATION FACTOR SPT4"/>
    <property type="match status" value="1"/>
</dbReference>
<dbReference type="PANTHER" id="PTHR12882">
    <property type="entry name" value="SUPPRESSOR OF TY 4"/>
    <property type="match status" value="1"/>
</dbReference>
<evidence type="ECO:0000256" key="4">
    <source>
        <dbReference type="ARBA" id="ARBA00023242"/>
    </source>
</evidence>
<dbReference type="GO" id="GO:0000993">
    <property type="term" value="F:RNA polymerase II complex binding"/>
    <property type="evidence" value="ECO:0007669"/>
    <property type="project" value="TreeGrafter"/>
</dbReference>
<dbReference type="InParanoid" id="A0A078AMQ4"/>
<evidence type="ECO:0000256" key="2">
    <source>
        <dbReference type="ARBA" id="ARBA00010464"/>
    </source>
</evidence>
<keyword evidence="8" id="KW-1185">Reference proteome</keyword>
<dbReference type="EMBL" id="CCKQ01012070">
    <property type="protein sequence ID" value="CDW83675.1"/>
    <property type="molecule type" value="Genomic_DNA"/>
</dbReference>
<evidence type="ECO:0000256" key="1">
    <source>
        <dbReference type="ARBA" id="ARBA00004123"/>
    </source>
</evidence>
<dbReference type="Gene3D" id="3.30.40.210">
    <property type="match status" value="1"/>
</dbReference>
<keyword evidence="4" id="KW-0539">Nucleus</keyword>
<gene>
    <name evidence="7" type="primary">Contig17421.g18533</name>
    <name evidence="7" type="ORF">STYLEM_12723</name>
</gene>
<evidence type="ECO:0000313" key="7">
    <source>
        <dbReference type="EMBL" id="CDW83675.1"/>
    </source>
</evidence>
<accession>A0A078AMQ4</accession>
<dbReference type="FunCoup" id="A0A078AMQ4">
    <property type="interactions" value="352"/>
</dbReference>
<evidence type="ECO:0000256" key="5">
    <source>
        <dbReference type="SAM" id="MobiDB-lite"/>
    </source>
</evidence>
<dbReference type="GO" id="GO:0006355">
    <property type="term" value="P:regulation of DNA-templated transcription"/>
    <property type="evidence" value="ECO:0007669"/>
    <property type="project" value="InterPro"/>
</dbReference>
<name>A0A078AMQ4_STYLE</name>
<reference evidence="7 8" key="1">
    <citation type="submission" date="2014-06" db="EMBL/GenBank/DDBJ databases">
        <authorList>
            <person name="Swart Estienne"/>
        </authorList>
    </citation>
    <scope>NUCLEOTIDE SEQUENCE [LARGE SCALE GENOMIC DNA]</scope>
    <source>
        <strain evidence="7 8">130c</strain>
    </source>
</reference>
<dbReference type="Proteomes" id="UP000039865">
    <property type="component" value="Unassembled WGS sequence"/>
</dbReference>